<dbReference type="AlphaFoldDB" id="A0A1Y1VW39"/>
<comment type="caution">
    <text evidence="1">The sequence shown here is derived from an EMBL/GenBank/DDBJ whole genome shotgun (WGS) entry which is preliminary data.</text>
</comment>
<evidence type="ECO:0000313" key="1">
    <source>
        <dbReference type="EMBL" id="ORX65206.1"/>
    </source>
</evidence>
<keyword evidence="2" id="KW-1185">Reference proteome</keyword>
<dbReference type="EMBL" id="MCFD01000041">
    <property type="protein sequence ID" value="ORX65206.1"/>
    <property type="molecule type" value="Genomic_DNA"/>
</dbReference>
<accession>A0A1Y1VW39</accession>
<organism evidence="1 2">
    <name type="scientific">Linderina pennispora</name>
    <dbReference type="NCBI Taxonomy" id="61395"/>
    <lineage>
        <taxon>Eukaryota</taxon>
        <taxon>Fungi</taxon>
        <taxon>Fungi incertae sedis</taxon>
        <taxon>Zoopagomycota</taxon>
        <taxon>Kickxellomycotina</taxon>
        <taxon>Kickxellomycetes</taxon>
        <taxon>Kickxellales</taxon>
        <taxon>Kickxellaceae</taxon>
        <taxon>Linderina</taxon>
    </lineage>
</organism>
<name>A0A1Y1VW39_9FUNG</name>
<dbReference type="RefSeq" id="XP_040739527.1">
    <property type="nucleotide sequence ID" value="XM_040885846.1"/>
</dbReference>
<protein>
    <submittedName>
        <fullName evidence="1">Uncharacterized protein</fullName>
    </submittedName>
</protein>
<sequence length="412" mass="48146">MNILSFDQLNQILTGSAPIEWLKNINSKDGVDFWIVAYVVIKNIYPEDEINSEVLKTIKDIDPYTINSLKKLETIENVNLETVVFTSVGNLQFDKDIAYYSMKLNNIPVYDDYEYILTYDNIYDDAKELINIGITKSKGFIIAHLSLINEWKILNSHNLKEVSIIKKYDYHENKIQPFRCNDEELEKIMNGTFTGTIDFNDIERSQIAFCSILKYPYLRDFVSNKDDYTINAAIQLVDIVYYNKNPGECLLYAMPNFLPLDALPIPLQSTIEGLDDSWCYFKTAWAILGKYDIEGLMMCMEHRELAYRNGLYEPTMNINWHQKHPVIRLGDKSLIESLCLNSVFEMFYEDYGVGYPKQTEFHLWLYYLGVDNEGSENKCYVLPDPNNVVKPERPWHKIFHQLSDDVRIFLES</sequence>
<gene>
    <name evidence="1" type="ORF">DL89DRAFT_261401</name>
</gene>
<evidence type="ECO:0000313" key="2">
    <source>
        <dbReference type="Proteomes" id="UP000193922"/>
    </source>
</evidence>
<reference evidence="1 2" key="1">
    <citation type="submission" date="2016-07" db="EMBL/GenBank/DDBJ databases">
        <title>Pervasive Adenine N6-methylation of Active Genes in Fungi.</title>
        <authorList>
            <consortium name="DOE Joint Genome Institute"/>
            <person name="Mondo S.J."/>
            <person name="Dannebaum R.O."/>
            <person name="Kuo R.C."/>
            <person name="Labutti K."/>
            <person name="Haridas S."/>
            <person name="Kuo A."/>
            <person name="Salamov A."/>
            <person name="Ahrendt S.R."/>
            <person name="Lipzen A."/>
            <person name="Sullivan W."/>
            <person name="Andreopoulos W.B."/>
            <person name="Clum A."/>
            <person name="Lindquist E."/>
            <person name="Daum C."/>
            <person name="Ramamoorthy G.K."/>
            <person name="Gryganskyi A."/>
            <person name="Culley D."/>
            <person name="Magnuson J.K."/>
            <person name="James T.Y."/>
            <person name="O'Malley M.A."/>
            <person name="Stajich J.E."/>
            <person name="Spatafora J.W."/>
            <person name="Visel A."/>
            <person name="Grigoriev I.V."/>
        </authorList>
    </citation>
    <scope>NUCLEOTIDE SEQUENCE [LARGE SCALE GENOMIC DNA]</scope>
    <source>
        <strain evidence="1 2">ATCC 12442</strain>
    </source>
</reference>
<proteinExistence type="predicted"/>
<dbReference type="GeneID" id="63802494"/>
<dbReference type="Proteomes" id="UP000193922">
    <property type="component" value="Unassembled WGS sequence"/>
</dbReference>